<evidence type="ECO:0000256" key="4">
    <source>
        <dbReference type="ARBA" id="ARBA00022786"/>
    </source>
</evidence>
<name>A0A1Y2E9U3_9PEZI</name>
<evidence type="ECO:0000313" key="9">
    <source>
        <dbReference type="EMBL" id="ORY68341.1"/>
    </source>
</evidence>
<organism evidence="9 10">
    <name type="scientific">Pseudomassariella vexata</name>
    <dbReference type="NCBI Taxonomy" id="1141098"/>
    <lineage>
        <taxon>Eukaryota</taxon>
        <taxon>Fungi</taxon>
        <taxon>Dikarya</taxon>
        <taxon>Ascomycota</taxon>
        <taxon>Pezizomycotina</taxon>
        <taxon>Sordariomycetes</taxon>
        <taxon>Xylariomycetidae</taxon>
        <taxon>Amphisphaeriales</taxon>
        <taxon>Pseudomassariaceae</taxon>
        <taxon>Pseudomassariella</taxon>
    </lineage>
</organism>
<dbReference type="GO" id="GO:0016579">
    <property type="term" value="P:protein deubiquitination"/>
    <property type="evidence" value="ECO:0007669"/>
    <property type="project" value="InterPro"/>
</dbReference>
<dbReference type="PROSITE" id="PS00972">
    <property type="entry name" value="USP_1"/>
    <property type="match status" value="1"/>
</dbReference>
<feature type="region of interest" description="Disordered" evidence="7">
    <location>
        <begin position="912"/>
        <end position="932"/>
    </location>
</feature>
<keyword evidence="3" id="KW-0645">Protease</keyword>
<accession>A0A1Y2E9U3</accession>
<dbReference type="RefSeq" id="XP_040718628.1">
    <property type="nucleotide sequence ID" value="XM_040863416.1"/>
</dbReference>
<dbReference type="InParanoid" id="A0A1Y2E9U3"/>
<feature type="domain" description="USP" evidence="8">
    <location>
        <begin position="421"/>
        <end position="1041"/>
    </location>
</feature>
<dbReference type="PANTHER" id="PTHR43982:SF6">
    <property type="entry name" value="UBIQUITIN CARBOXYL-TERMINAL HYDROLASE 2-RELATED"/>
    <property type="match status" value="1"/>
</dbReference>
<feature type="region of interest" description="Disordered" evidence="7">
    <location>
        <begin position="526"/>
        <end position="550"/>
    </location>
</feature>
<dbReference type="PROSITE" id="PS50235">
    <property type="entry name" value="USP_3"/>
    <property type="match status" value="1"/>
</dbReference>
<feature type="region of interest" description="Disordered" evidence="7">
    <location>
        <begin position="1076"/>
        <end position="1118"/>
    </location>
</feature>
<dbReference type="InterPro" id="IPR028889">
    <property type="entry name" value="USP"/>
</dbReference>
<dbReference type="OrthoDB" id="2420415at2759"/>
<dbReference type="GO" id="GO:0043161">
    <property type="term" value="P:proteasome-mediated ubiquitin-dependent protein catabolic process"/>
    <property type="evidence" value="ECO:0007669"/>
    <property type="project" value="InterPro"/>
</dbReference>
<dbReference type="GeneID" id="63779628"/>
<evidence type="ECO:0000256" key="2">
    <source>
        <dbReference type="ARBA" id="ARBA00012759"/>
    </source>
</evidence>
<dbReference type="GO" id="GO:0070628">
    <property type="term" value="F:proteasome binding"/>
    <property type="evidence" value="ECO:0007669"/>
    <property type="project" value="TreeGrafter"/>
</dbReference>
<dbReference type="Proteomes" id="UP000193689">
    <property type="component" value="Unassembled WGS sequence"/>
</dbReference>
<dbReference type="Gene3D" id="3.90.70.10">
    <property type="entry name" value="Cysteine proteinases"/>
    <property type="match status" value="1"/>
</dbReference>
<dbReference type="EC" id="3.4.19.12" evidence="2"/>
<dbReference type="GO" id="GO:0004843">
    <property type="term" value="F:cysteine-type deubiquitinase activity"/>
    <property type="evidence" value="ECO:0007669"/>
    <property type="project" value="UniProtKB-EC"/>
</dbReference>
<keyword evidence="4" id="KW-0833">Ubl conjugation pathway</keyword>
<sequence>MLPPLIDMEVVKKFRDVKRVKQHLDRARREDSDRYKDAADNYGQGPIQMLLTYMNDGLNQQEHDPLRRIKKRNKKFMVSISNDFDDLLVSLGFESKMVENEDSWVFPSLGKPLARTPIGTLRAKWEDVVAELMILSGHCGSTDLPQSWETLLDLFPGGYEAPQVRAVIDEADLELLGCLPDYRPKVFVWAAIVLATLPKNQSCRQLFVDAAKRCHLERDVDAQIELVQFESGCEMDAEAVDAFGAFDAFPGDGKDADYFLTKYYAIGQVQRTDEARARLYQHLEIIGGNLGEDIVSRIDNRVLDDMGATAQTTNGGMTIEQAASTLNIELNWSLELIRDVVNHLAQTLYTDDDRQKVAKALGVLAEWKRHDRTNAEAQQAVDELQGMVGIFNALKPGQEIPPALLQKDVAQDDAASLKTPPGLRNIGNTCYLNSILQYFYHVKAIRDLVLNYDQYKLELNAESVHSRKTGGNATSVDLEEAIVARQFVETLQVLFKDLQTTSEAAAQPSQKLANTALRKTARLLYEDPQSKPPPLPARPSPAPPTKGDDTDMINVTIESVSDNLETASAVSSQTLVTDLEGASTGSLVEINHVDTKEGKEEAVDNDIEMKDGHMVEFDAATIEDKIRDISERLERSDRSGTEQQDVEETMENIMEHLMRAIRADGGVADNPRMQSDRITQTFNPTIVNCTVKLVDGTPTVNKEVNSERWITAFPHPTEGETTTIYEALDRNFDVEYMDETLIRHTVIRSLPPILHVCIQRTGTSKNRNPVLIEDELYMDRYMETLDGHPESVDKFDLVRKRREIWALKERVNQLGYTVKEDAKHEVKALEPDVQHVSWSTGQSGWGGDARSCSPSDSEWEKLDAIVPGPKVPPSNPASSFTSLKRRLPQERTLANYIQYLSHKRQMAIGTTSSTSQPLFAPPPSLSSPAKSTVHTNPYIPLLSKLTTDMTKLDEEELRKLDGMKQDAFQDMRKEKYRLHAVICHGGGTQSGHYWIWLHDFQKNVWLKFNDSNVTEDTRGSEAVLQELSNGGDPYYLAYVRDDDKDRLVDVPERAAVETRAAGADEMDLEMETIEGVVPEKSGDLPSDLPDPKSPSQTWQTVNGSHVADIDVSSADEEL</sequence>
<keyword evidence="5" id="KW-0378">Hydrolase</keyword>
<dbReference type="InterPro" id="IPR018200">
    <property type="entry name" value="USP_CS"/>
</dbReference>
<keyword evidence="10" id="KW-1185">Reference proteome</keyword>
<dbReference type="STRING" id="1141098.A0A1Y2E9U3"/>
<evidence type="ECO:0000259" key="8">
    <source>
        <dbReference type="PROSITE" id="PS50235"/>
    </source>
</evidence>
<evidence type="ECO:0000256" key="3">
    <source>
        <dbReference type="ARBA" id="ARBA00022670"/>
    </source>
</evidence>
<dbReference type="InterPro" id="IPR038765">
    <property type="entry name" value="Papain-like_cys_pep_sf"/>
</dbReference>
<evidence type="ECO:0000256" key="6">
    <source>
        <dbReference type="ARBA" id="ARBA00022807"/>
    </source>
</evidence>
<dbReference type="InterPro" id="IPR044635">
    <property type="entry name" value="UBP14-like"/>
</dbReference>
<feature type="compositionally biased region" description="Pro residues" evidence="7">
    <location>
        <begin position="530"/>
        <end position="544"/>
    </location>
</feature>
<comment type="caution">
    <text evidence="9">The sequence shown here is derived from an EMBL/GenBank/DDBJ whole genome shotgun (WGS) entry which is preliminary data.</text>
</comment>
<keyword evidence="6" id="KW-0788">Thiol protease</keyword>
<dbReference type="Pfam" id="PF00443">
    <property type="entry name" value="UCH"/>
    <property type="match status" value="1"/>
</dbReference>
<dbReference type="InterPro" id="IPR001394">
    <property type="entry name" value="Peptidase_C19_UCH"/>
</dbReference>
<evidence type="ECO:0000256" key="7">
    <source>
        <dbReference type="SAM" id="MobiDB-lite"/>
    </source>
</evidence>
<reference evidence="9 10" key="1">
    <citation type="submission" date="2016-07" db="EMBL/GenBank/DDBJ databases">
        <title>Pervasive Adenine N6-methylation of Active Genes in Fungi.</title>
        <authorList>
            <consortium name="DOE Joint Genome Institute"/>
            <person name="Mondo S.J."/>
            <person name="Dannebaum R.O."/>
            <person name="Kuo R.C."/>
            <person name="Labutti K."/>
            <person name="Haridas S."/>
            <person name="Kuo A."/>
            <person name="Salamov A."/>
            <person name="Ahrendt S.R."/>
            <person name="Lipzen A."/>
            <person name="Sullivan W."/>
            <person name="Andreopoulos W.B."/>
            <person name="Clum A."/>
            <person name="Lindquist E."/>
            <person name="Daum C."/>
            <person name="Ramamoorthy G.K."/>
            <person name="Gryganskyi A."/>
            <person name="Culley D."/>
            <person name="Magnuson J.K."/>
            <person name="James T.Y."/>
            <person name="O'Malley M.A."/>
            <person name="Stajich J.E."/>
            <person name="Spatafora J.W."/>
            <person name="Visel A."/>
            <person name="Grigoriev I.V."/>
        </authorList>
    </citation>
    <scope>NUCLEOTIDE SEQUENCE [LARGE SCALE GENOMIC DNA]</scope>
    <source>
        <strain evidence="9 10">CBS 129021</strain>
    </source>
</reference>
<dbReference type="GO" id="GO:0061136">
    <property type="term" value="P:regulation of proteasomal protein catabolic process"/>
    <property type="evidence" value="ECO:0007669"/>
    <property type="project" value="TreeGrafter"/>
</dbReference>
<evidence type="ECO:0000256" key="1">
    <source>
        <dbReference type="ARBA" id="ARBA00000707"/>
    </source>
</evidence>
<dbReference type="AlphaFoldDB" id="A0A1Y2E9U3"/>
<gene>
    <name evidence="9" type="ORF">BCR38DRAFT_481821</name>
</gene>
<evidence type="ECO:0000313" key="10">
    <source>
        <dbReference type="Proteomes" id="UP000193689"/>
    </source>
</evidence>
<dbReference type="EMBL" id="MCFJ01000003">
    <property type="protein sequence ID" value="ORY68341.1"/>
    <property type="molecule type" value="Genomic_DNA"/>
</dbReference>
<proteinExistence type="predicted"/>
<protein>
    <recommendedName>
        <fullName evidence="2">ubiquitinyl hydrolase 1</fullName>
        <ecNumber evidence="2">3.4.19.12</ecNumber>
    </recommendedName>
</protein>
<dbReference type="PROSITE" id="PS00973">
    <property type="entry name" value="USP_2"/>
    <property type="match status" value="1"/>
</dbReference>
<comment type="catalytic activity">
    <reaction evidence="1">
        <text>Thiol-dependent hydrolysis of ester, thioester, amide, peptide and isopeptide bonds formed by the C-terminal Gly of ubiquitin (a 76-residue protein attached to proteins as an intracellular targeting signal).</text>
        <dbReference type="EC" id="3.4.19.12"/>
    </reaction>
</comment>
<dbReference type="SUPFAM" id="SSF54001">
    <property type="entry name" value="Cysteine proteinases"/>
    <property type="match status" value="1"/>
</dbReference>
<evidence type="ECO:0000256" key="5">
    <source>
        <dbReference type="ARBA" id="ARBA00022801"/>
    </source>
</evidence>
<dbReference type="PANTHER" id="PTHR43982">
    <property type="entry name" value="UBIQUITIN CARBOXYL-TERMINAL HYDROLASE"/>
    <property type="match status" value="1"/>
</dbReference>